<evidence type="ECO:0000256" key="1">
    <source>
        <dbReference type="ARBA" id="ARBA00004657"/>
    </source>
</evidence>
<keyword evidence="2" id="KW-0787">Thick filament</keyword>
<evidence type="ECO:0000256" key="7">
    <source>
        <dbReference type="ARBA" id="ARBA00023123"/>
    </source>
</evidence>
<dbReference type="FunFam" id="1.20.5.370:FF:000007">
    <property type="entry name" value="Myosin heavy chain"/>
    <property type="match status" value="1"/>
</dbReference>
<keyword evidence="4" id="KW-0547">Nucleotide-binding</keyword>
<comment type="subcellular location">
    <subcellularLocation>
        <location evidence="1">Cytoplasm</location>
        <location evidence="1">Myofibril</location>
    </subcellularLocation>
</comment>
<dbReference type="GO" id="GO:0032982">
    <property type="term" value="C:myosin filament"/>
    <property type="evidence" value="ECO:0007669"/>
    <property type="project" value="UniProtKB-KW"/>
</dbReference>
<protein>
    <submittedName>
        <fullName evidence="13">MYSC protein</fullName>
    </submittedName>
</protein>
<evidence type="ECO:0000259" key="12">
    <source>
        <dbReference type="Pfam" id="PF01576"/>
    </source>
</evidence>
<evidence type="ECO:0000313" key="14">
    <source>
        <dbReference type="Proteomes" id="UP000557426"/>
    </source>
</evidence>
<dbReference type="InterPro" id="IPR014751">
    <property type="entry name" value="XRCC4-like_C"/>
</dbReference>
<dbReference type="GO" id="GO:0003779">
    <property type="term" value="F:actin binding"/>
    <property type="evidence" value="ECO:0007669"/>
    <property type="project" value="UniProtKB-KW"/>
</dbReference>
<reference evidence="13 14" key="1">
    <citation type="submission" date="2019-09" db="EMBL/GenBank/DDBJ databases">
        <title>Bird 10,000 Genomes (B10K) Project - Family phase.</title>
        <authorList>
            <person name="Zhang G."/>
        </authorList>
    </citation>
    <scope>NUCLEOTIDE SEQUENCE [LARGE SCALE GENOMIC DNA]</scope>
    <source>
        <strain evidence="13">B10K-DU-011-47</strain>
        <tissue evidence="13">Mixed tissue sample</tissue>
    </source>
</reference>
<dbReference type="Proteomes" id="UP000557426">
    <property type="component" value="Unassembled WGS sequence"/>
</dbReference>
<dbReference type="Gene3D" id="1.20.5.370">
    <property type="match status" value="4"/>
</dbReference>
<keyword evidence="7" id="KW-0518">Myosin</keyword>
<evidence type="ECO:0000256" key="11">
    <source>
        <dbReference type="SAM" id="Coils"/>
    </source>
</evidence>
<dbReference type="GO" id="GO:0016459">
    <property type="term" value="C:myosin complex"/>
    <property type="evidence" value="ECO:0007669"/>
    <property type="project" value="UniProtKB-KW"/>
</dbReference>
<accession>A0A7L3FDC6</accession>
<evidence type="ECO:0000256" key="3">
    <source>
        <dbReference type="ARBA" id="ARBA00022490"/>
    </source>
</evidence>
<dbReference type="GO" id="GO:0005524">
    <property type="term" value="F:ATP binding"/>
    <property type="evidence" value="ECO:0007669"/>
    <property type="project" value="UniProtKB-KW"/>
</dbReference>
<evidence type="ECO:0000256" key="4">
    <source>
        <dbReference type="ARBA" id="ARBA00022741"/>
    </source>
</evidence>
<dbReference type="PANTHER" id="PTHR46349">
    <property type="entry name" value="CINGULIN-LIKE PROTEIN 1-RELATED"/>
    <property type="match status" value="1"/>
</dbReference>
<feature type="non-terminal residue" evidence="13">
    <location>
        <position position="1"/>
    </location>
</feature>
<keyword evidence="8" id="KW-0505">Motor protein</keyword>
<keyword evidence="5" id="KW-0067">ATP-binding</keyword>
<feature type="non-terminal residue" evidence="13">
    <location>
        <position position="380"/>
    </location>
</feature>
<organism evidence="13 14">
    <name type="scientific">Zapornia atra</name>
    <name type="common">Henderson crake</name>
    <dbReference type="NCBI Taxonomy" id="2585822"/>
    <lineage>
        <taxon>Eukaryota</taxon>
        <taxon>Metazoa</taxon>
        <taxon>Chordata</taxon>
        <taxon>Craniata</taxon>
        <taxon>Vertebrata</taxon>
        <taxon>Euteleostomi</taxon>
        <taxon>Archelosauria</taxon>
        <taxon>Archosauria</taxon>
        <taxon>Dinosauria</taxon>
        <taxon>Saurischia</taxon>
        <taxon>Theropoda</taxon>
        <taxon>Coelurosauria</taxon>
        <taxon>Aves</taxon>
        <taxon>Neognathae</taxon>
        <taxon>Neoaves</taxon>
        <taxon>Gruiformes</taxon>
        <taxon>Rallidae</taxon>
        <taxon>Zapornia</taxon>
    </lineage>
</organism>
<evidence type="ECO:0000256" key="10">
    <source>
        <dbReference type="ARBA" id="ARBA00023203"/>
    </source>
</evidence>
<dbReference type="FunFam" id="1.20.5.370:FF:000002">
    <property type="entry name" value="Myosin heavy chain"/>
    <property type="match status" value="1"/>
</dbReference>
<evidence type="ECO:0000256" key="5">
    <source>
        <dbReference type="ARBA" id="ARBA00022840"/>
    </source>
</evidence>
<proteinExistence type="predicted"/>
<evidence type="ECO:0000313" key="13">
    <source>
        <dbReference type="EMBL" id="NXT77485.1"/>
    </source>
</evidence>
<dbReference type="AlphaFoldDB" id="A0A7L3FDC6"/>
<sequence length="380" mass="44401">ALEHEESKTLRFQLELSQLKADFERKLTEKEEEMENIRRNQQRAIDSLQSTLDSEARSRNEAIRLKKKMEGDLNEMEIQLSHANRHAAEATKSALKRQTSVLLQELQVQLDDSGHVNEDLKEQLAVSDRRNNLLQSELDELRALLDQTERARKLAEHELLEATERVNLLHTQNTSLINQKKKLEGDISQMQNEVEESIQECRNAEEKAKKAITDAAMMAEELKKEQDTSAHLERMKKNMEQTIKDLQKRLDEAEQIALKGGKKQIQKLESRVRELENELETELRRNSDAQKGARKFERRIKELTYQSEEDKKNLARMQDLIDKLQLKVKSYKHQAEEAEAQANLYLSKYRKQQHDLDDAEERAEIAESQVNKLRSKSRDI</sequence>
<evidence type="ECO:0000256" key="9">
    <source>
        <dbReference type="ARBA" id="ARBA00023179"/>
    </source>
</evidence>
<evidence type="ECO:0000256" key="6">
    <source>
        <dbReference type="ARBA" id="ARBA00023054"/>
    </source>
</evidence>
<keyword evidence="6 11" id="KW-0175">Coiled coil</keyword>
<dbReference type="EMBL" id="VZTU01011491">
    <property type="protein sequence ID" value="NXT77485.1"/>
    <property type="molecule type" value="Genomic_DNA"/>
</dbReference>
<keyword evidence="10" id="KW-0009">Actin-binding</keyword>
<feature type="coiled-coil region" evidence="11">
    <location>
        <begin position="13"/>
        <end position="376"/>
    </location>
</feature>
<keyword evidence="14" id="KW-1185">Reference proteome</keyword>
<dbReference type="Gene3D" id="6.10.250.2420">
    <property type="match status" value="1"/>
</dbReference>
<keyword evidence="9" id="KW-0514">Muscle protein</keyword>
<dbReference type="InterPro" id="IPR002928">
    <property type="entry name" value="Myosin_tail"/>
</dbReference>
<dbReference type="Pfam" id="PF01576">
    <property type="entry name" value="Myosin_tail_1"/>
    <property type="match status" value="1"/>
</dbReference>
<gene>
    <name evidence="13" type="primary">Mysc</name>
    <name evidence="13" type="ORF">ZAPATR_R03556</name>
</gene>
<dbReference type="FunFam" id="1.20.5.370:FF:000001">
    <property type="entry name" value="Myosin heavy chain"/>
    <property type="match status" value="1"/>
</dbReference>
<dbReference type="GO" id="GO:0030016">
    <property type="term" value="C:myofibril"/>
    <property type="evidence" value="ECO:0007669"/>
    <property type="project" value="UniProtKB-SubCell"/>
</dbReference>
<dbReference type="SUPFAM" id="SSF57997">
    <property type="entry name" value="Tropomyosin"/>
    <property type="match status" value="1"/>
</dbReference>
<feature type="domain" description="Myosin tail" evidence="12">
    <location>
        <begin position="5"/>
        <end position="376"/>
    </location>
</feature>
<evidence type="ECO:0000256" key="8">
    <source>
        <dbReference type="ARBA" id="ARBA00023175"/>
    </source>
</evidence>
<keyword evidence="3" id="KW-0963">Cytoplasm</keyword>
<name>A0A7L3FDC6_9GRUI</name>
<comment type="caution">
    <text evidence="13">The sequence shown here is derived from an EMBL/GenBank/DDBJ whole genome shotgun (WGS) entry which is preliminary data.</text>
</comment>
<evidence type="ECO:0000256" key="2">
    <source>
        <dbReference type="ARBA" id="ARBA00022433"/>
    </source>
</evidence>
<dbReference type="PANTHER" id="PTHR46349:SF6">
    <property type="entry name" value="MYOSIN-6-LIKE"/>
    <property type="match status" value="1"/>
</dbReference>